<gene>
    <name evidence="2" type="ORF">R5W23_006054</name>
</gene>
<evidence type="ECO:0000313" key="3">
    <source>
        <dbReference type="Proteomes" id="UP001272242"/>
    </source>
</evidence>
<feature type="compositionally biased region" description="Basic and acidic residues" evidence="1">
    <location>
        <begin position="28"/>
        <end position="72"/>
    </location>
</feature>
<feature type="region of interest" description="Disordered" evidence="1">
    <location>
        <begin position="1"/>
        <end position="72"/>
    </location>
</feature>
<sequence>MPDPDKRMLRDLKRKLKKRGNKHRRAELKRDLAENPEEAAHAEEDLGRYRSDTLNRLDDDSTRRKKDGPTPE</sequence>
<comment type="caution">
    <text evidence="2">The sequence shown here is derived from an EMBL/GenBank/DDBJ whole genome shotgun (WGS) entry which is preliminary data.</text>
</comment>
<keyword evidence="3" id="KW-1185">Reference proteome</keyword>
<dbReference type="Proteomes" id="UP001272242">
    <property type="component" value="Unassembled WGS sequence"/>
</dbReference>
<dbReference type="EMBL" id="JAXBLV010000066">
    <property type="protein sequence ID" value="MDY3558878.1"/>
    <property type="molecule type" value="Genomic_DNA"/>
</dbReference>
<accession>A0ABU5EV81</accession>
<feature type="compositionally biased region" description="Basic and acidic residues" evidence="1">
    <location>
        <begin position="1"/>
        <end position="11"/>
    </location>
</feature>
<protein>
    <submittedName>
        <fullName evidence="2">Uncharacterized protein</fullName>
    </submittedName>
</protein>
<dbReference type="RefSeq" id="WP_320685746.1">
    <property type="nucleotide sequence ID" value="NZ_JAXBLV010000066.1"/>
</dbReference>
<proteinExistence type="predicted"/>
<name>A0ABU5EV81_9BACT</name>
<organism evidence="2 3">
    <name type="scientific">Gemmata algarum</name>
    <dbReference type="NCBI Taxonomy" id="2975278"/>
    <lineage>
        <taxon>Bacteria</taxon>
        <taxon>Pseudomonadati</taxon>
        <taxon>Planctomycetota</taxon>
        <taxon>Planctomycetia</taxon>
        <taxon>Gemmatales</taxon>
        <taxon>Gemmataceae</taxon>
        <taxon>Gemmata</taxon>
    </lineage>
</organism>
<feature type="compositionally biased region" description="Basic residues" evidence="1">
    <location>
        <begin position="12"/>
        <end position="27"/>
    </location>
</feature>
<reference evidence="3" key="1">
    <citation type="journal article" date="2023" name="Mar. Drugs">
        <title>Gemmata algarum, a Novel Planctomycete Isolated from an Algal Mat, Displays Antimicrobial Activity.</title>
        <authorList>
            <person name="Kumar G."/>
            <person name="Kallscheuer N."/>
            <person name="Kashif M."/>
            <person name="Ahamad S."/>
            <person name="Jagadeeshwari U."/>
            <person name="Pannikurungottu S."/>
            <person name="Haufschild T."/>
            <person name="Kabuu M."/>
            <person name="Sasikala C."/>
            <person name="Jogler C."/>
            <person name="Ramana C."/>
        </authorList>
    </citation>
    <scope>NUCLEOTIDE SEQUENCE [LARGE SCALE GENOMIC DNA]</scope>
    <source>
        <strain evidence="3">JC673</strain>
    </source>
</reference>
<evidence type="ECO:0000313" key="2">
    <source>
        <dbReference type="EMBL" id="MDY3558878.1"/>
    </source>
</evidence>
<evidence type="ECO:0000256" key="1">
    <source>
        <dbReference type="SAM" id="MobiDB-lite"/>
    </source>
</evidence>